<dbReference type="OrthoDB" id="1792985at2"/>
<dbReference type="Pfam" id="PF02120">
    <property type="entry name" value="Flg_hook"/>
    <property type="match status" value="1"/>
</dbReference>
<reference evidence="6 8" key="2">
    <citation type="submission" date="2018-06" db="EMBL/GenBank/DDBJ databases">
        <authorList>
            <consortium name="Pathogen Informatics"/>
            <person name="Doyle S."/>
        </authorList>
    </citation>
    <scope>NUCLEOTIDE SEQUENCE [LARGE SCALE GENOMIC DNA]</scope>
    <source>
        <strain evidence="6 8">NCTC12437</strain>
    </source>
</reference>
<evidence type="ECO:0000259" key="4">
    <source>
        <dbReference type="Pfam" id="PF02120"/>
    </source>
</evidence>
<dbReference type="InterPro" id="IPR001635">
    <property type="entry name" value="Flag_hook_Flik"/>
</dbReference>
<protein>
    <submittedName>
        <fullName evidence="5 6">Flagellar hook-length control protein</fullName>
    </submittedName>
</protein>
<dbReference type="CDD" id="cd17470">
    <property type="entry name" value="T3SS_Flik_C"/>
    <property type="match status" value="1"/>
</dbReference>
<dbReference type="InterPro" id="IPR052563">
    <property type="entry name" value="FliK"/>
</dbReference>
<dbReference type="InterPro" id="IPR038610">
    <property type="entry name" value="FliK-like_C_sf"/>
</dbReference>
<accession>A0A378I8I5</accession>
<keyword evidence="6" id="KW-0966">Cell projection</keyword>
<dbReference type="PANTHER" id="PTHR37533:SF2">
    <property type="entry name" value="FLAGELLAR HOOK-LENGTH CONTROL PROTEIN"/>
    <property type="match status" value="1"/>
</dbReference>
<evidence type="ECO:0000256" key="2">
    <source>
        <dbReference type="ARBA" id="ARBA00009149"/>
    </source>
</evidence>
<keyword evidence="6" id="KW-0969">Cilium</keyword>
<feature type="domain" description="Flagellar hook-length control protein-like C-terminal" evidence="4">
    <location>
        <begin position="264"/>
        <end position="339"/>
    </location>
</feature>
<sequence length="376" mass="42144">MINQVPADNFILVPETVSAEAVDEQSAGISNFFLELITQYLSDADPEVIQDSNENEVILASEQDMATNSEAAIPTYMPFNYESQGVEISEKEEQDELTLNPALAWLTAASYEPPTRQELQSIAISNAGIEIATSNESQSILKEGQGLYPVSVESNGQKLTVRENPALLTANFSEDEPGSDSEHIAIQTRQPDEESNKIADVSERVFEPEQQPVLIENTTLRMKTDFEPFDFKNQLSNVKMNHFELPTKVHDAAWQDEFNGGLVWLSQHKINQAVLKLNPVELGPVEVKIHLAEEAATIDIKTHNLQVRDLIEQSLPRLREMLMDRGLQLAEVNIETGDRRSHSHTQAQQNEEAAFFEEEQTPVVIQQKNGIVDYFA</sequence>
<name>A0A378I8I5_9GAMM</name>
<dbReference type="EMBL" id="LNXT01000040">
    <property type="protein sequence ID" value="KTC69266.1"/>
    <property type="molecule type" value="Genomic_DNA"/>
</dbReference>
<dbReference type="InterPro" id="IPR021136">
    <property type="entry name" value="Flagellar_hook_control-like_C"/>
</dbReference>
<organism evidence="6 8">
    <name type="scientific">Legionella birminghamensis</name>
    <dbReference type="NCBI Taxonomy" id="28083"/>
    <lineage>
        <taxon>Bacteria</taxon>
        <taxon>Pseudomonadati</taxon>
        <taxon>Pseudomonadota</taxon>
        <taxon>Gammaproteobacteria</taxon>
        <taxon>Legionellales</taxon>
        <taxon>Legionellaceae</taxon>
        <taxon>Legionella</taxon>
    </lineage>
</organism>
<dbReference type="GO" id="GO:0009424">
    <property type="term" value="C:bacterial-type flagellum hook"/>
    <property type="evidence" value="ECO:0007669"/>
    <property type="project" value="InterPro"/>
</dbReference>
<reference evidence="5 7" key="1">
    <citation type="submission" date="2015-11" db="EMBL/GenBank/DDBJ databases">
        <title>Genomic analysis of 38 Legionella species identifies large and diverse effector repertoires.</title>
        <authorList>
            <person name="Burstein D."/>
            <person name="Amaro F."/>
            <person name="Zusman T."/>
            <person name="Lifshitz Z."/>
            <person name="Cohen O."/>
            <person name="Gilbert J.A."/>
            <person name="Pupko T."/>
            <person name="Shuman H.A."/>
            <person name="Segal G."/>
        </authorList>
    </citation>
    <scope>NUCLEOTIDE SEQUENCE [LARGE SCALE GENOMIC DNA]</scope>
    <source>
        <strain evidence="5 7">CDC#1407-AL-14</strain>
    </source>
</reference>
<proteinExistence type="inferred from homology"/>
<dbReference type="STRING" id="28083.Lbir_2005"/>
<gene>
    <name evidence="6" type="primary">fliK</name>
    <name evidence="5" type="ORF">Lbir_2005</name>
    <name evidence="6" type="ORF">NCTC12437_01302</name>
</gene>
<dbReference type="AlphaFoldDB" id="A0A378I8I5"/>
<dbReference type="PANTHER" id="PTHR37533">
    <property type="entry name" value="FLAGELLAR HOOK-LENGTH CONTROL PROTEIN"/>
    <property type="match status" value="1"/>
</dbReference>
<comment type="function">
    <text evidence="1">Controls the length of the flagellar hook.</text>
</comment>
<dbReference type="EMBL" id="UGNW01000001">
    <property type="protein sequence ID" value="STX31528.1"/>
    <property type="molecule type" value="Genomic_DNA"/>
</dbReference>
<dbReference type="Gene3D" id="3.30.750.140">
    <property type="match status" value="1"/>
</dbReference>
<evidence type="ECO:0000256" key="3">
    <source>
        <dbReference type="ARBA" id="ARBA00022795"/>
    </source>
</evidence>
<evidence type="ECO:0000313" key="6">
    <source>
        <dbReference type="EMBL" id="STX31528.1"/>
    </source>
</evidence>
<dbReference type="GO" id="GO:0044780">
    <property type="term" value="P:bacterial-type flagellum assembly"/>
    <property type="evidence" value="ECO:0007669"/>
    <property type="project" value="InterPro"/>
</dbReference>
<evidence type="ECO:0000313" key="8">
    <source>
        <dbReference type="Proteomes" id="UP000255066"/>
    </source>
</evidence>
<evidence type="ECO:0000256" key="1">
    <source>
        <dbReference type="ARBA" id="ARBA00003944"/>
    </source>
</evidence>
<dbReference type="Proteomes" id="UP000054735">
    <property type="component" value="Unassembled WGS sequence"/>
</dbReference>
<evidence type="ECO:0000313" key="7">
    <source>
        <dbReference type="Proteomes" id="UP000054735"/>
    </source>
</evidence>
<comment type="similarity">
    <text evidence="2">Belongs to the FliK family.</text>
</comment>
<keyword evidence="3" id="KW-1005">Bacterial flagellum biogenesis</keyword>
<dbReference type="Proteomes" id="UP000255066">
    <property type="component" value="Unassembled WGS sequence"/>
</dbReference>
<keyword evidence="7" id="KW-1185">Reference proteome</keyword>
<evidence type="ECO:0000313" key="5">
    <source>
        <dbReference type="EMBL" id="KTC69266.1"/>
    </source>
</evidence>
<keyword evidence="6" id="KW-0282">Flagellum</keyword>
<dbReference type="RefSeq" id="WP_058524022.1">
    <property type="nucleotide sequence ID" value="NZ_CAAAHV010000005.1"/>
</dbReference>
<dbReference type="PRINTS" id="PR01007">
    <property type="entry name" value="FLGHOOKFLIK"/>
</dbReference>